<evidence type="ECO:0000313" key="10">
    <source>
        <dbReference type="EMBL" id="KIK93068.1"/>
    </source>
</evidence>
<dbReference type="PANTHER" id="PTHR33281">
    <property type="entry name" value="UPF0187 PROTEIN YNEE"/>
    <property type="match status" value="1"/>
</dbReference>
<dbReference type="HOGENOM" id="CLU_029790_6_1_1"/>
<keyword evidence="7 9" id="KW-0472">Membrane</keyword>
<keyword evidence="2" id="KW-0813">Transport</keyword>
<name>A0A0D0DMX3_9AGAM</name>
<accession>A0A0D0DMX3</accession>
<feature type="transmembrane region" description="Helical" evidence="9">
    <location>
        <begin position="38"/>
        <end position="60"/>
    </location>
</feature>
<sequence>MLHLAVPSRPSVDTTREAVPRDPFELLPGSQWSSFTNALLATALFRCWHILIFFAMWSTMVCLVSDHVHSLAIQPTLITVFGTVLGFVISYRTTSSFERYNEGRRLWSQIVLGSRVFARTIWFHVPDNTMPNAAGLSEDESRARTLVEKKTIINLLEAYAVAVKHYLRGEDGIFYADLYPLVKFLPPYGLPGSIPSSADLPGDLRVSESHGEDVPPSPRSGQFPTSVMHRRTTEATMSELPLPSTAPGARANTLVTPALQVNGHPQAGEKVSTEPKDELYVLPAQIPPKYSVFDLFPFSLLIKMLTKRGHDVKGKKAARLRAQMRNHREGMSHNIPLEISLYLTRKAGVEAPTISLLYATLNQLVDALTGLERILTTPIPFSYSIHLWLVTAMYCLALPFQIWSPLKWLTIPATVFASFAFFGFLVAGEEIENPFGYDKNDLNMDLFVHNIIRKELRALTTTPTPDPAVWAFSEENDLLLASRAHGERISPTEWVRRGVPKIQDALALY</sequence>
<evidence type="ECO:0000256" key="6">
    <source>
        <dbReference type="ARBA" id="ARBA00023065"/>
    </source>
</evidence>
<feature type="transmembrane region" description="Helical" evidence="9">
    <location>
        <begin position="72"/>
        <end position="91"/>
    </location>
</feature>
<dbReference type="InterPro" id="IPR044669">
    <property type="entry name" value="YneE/VCCN1/2-like"/>
</dbReference>
<keyword evidence="5 9" id="KW-1133">Transmembrane helix</keyword>
<dbReference type="GO" id="GO:0005254">
    <property type="term" value="F:chloride channel activity"/>
    <property type="evidence" value="ECO:0007669"/>
    <property type="project" value="InterPro"/>
</dbReference>
<keyword evidence="3" id="KW-1003">Cell membrane</keyword>
<feature type="region of interest" description="Disordered" evidence="8">
    <location>
        <begin position="199"/>
        <end position="226"/>
    </location>
</feature>
<evidence type="ECO:0000256" key="4">
    <source>
        <dbReference type="ARBA" id="ARBA00022692"/>
    </source>
</evidence>
<keyword evidence="11" id="KW-1185">Reference proteome</keyword>
<feature type="transmembrane region" description="Helical" evidence="9">
    <location>
        <begin position="408"/>
        <end position="427"/>
    </location>
</feature>
<dbReference type="STRING" id="930991.A0A0D0DMX3"/>
<proteinExistence type="predicted"/>
<reference evidence="11" key="2">
    <citation type="submission" date="2015-01" db="EMBL/GenBank/DDBJ databases">
        <title>Evolutionary Origins and Diversification of the Mycorrhizal Mutualists.</title>
        <authorList>
            <consortium name="DOE Joint Genome Institute"/>
            <consortium name="Mycorrhizal Genomics Consortium"/>
            <person name="Kohler A."/>
            <person name="Kuo A."/>
            <person name="Nagy L.G."/>
            <person name="Floudas D."/>
            <person name="Copeland A."/>
            <person name="Barry K.W."/>
            <person name="Cichocki N."/>
            <person name="Veneault-Fourrey C."/>
            <person name="LaButti K."/>
            <person name="Lindquist E.A."/>
            <person name="Lipzen A."/>
            <person name="Lundell T."/>
            <person name="Morin E."/>
            <person name="Murat C."/>
            <person name="Riley R."/>
            <person name="Ohm R."/>
            <person name="Sun H."/>
            <person name="Tunlid A."/>
            <person name="Henrissat B."/>
            <person name="Grigoriev I.V."/>
            <person name="Hibbett D.S."/>
            <person name="Martin F."/>
        </authorList>
    </citation>
    <scope>NUCLEOTIDE SEQUENCE [LARGE SCALE GENOMIC DNA]</scope>
    <source>
        <strain evidence="11">Ve08.2h10</strain>
    </source>
</reference>
<dbReference type="OrthoDB" id="1368at2759"/>
<dbReference type="AlphaFoldDB" id="A0A0D0DMX3"/>
<feature type="transmembrane region" description="Helical" evidence="9">
    <location>
        <begin position="383"/>
        <end position="402"/>
    </location>
</feature>
<dbReference type="Pfam" id="PF25539">
    <property type="entry name" value="Bestrophin_2"/>
    <property type="match status" value="2"/>
</dbReference>
<evidence type="ECO:0000313" key="11">
    <source>
        <dbReference type="Proteomes" id="UP000054538"/>
    </source>
</evidence>
<keyword evidence="4 9" id="KW-0812">Transmembrane</keyword>
<evidence type="ECO:0000256" key="1">
    <source>
        <dbReference type="ARBA" id="ARBA00004651"/>
    </source>
</evidence>
<reference evidence="10 11" key="1">
    <citation type="submission" date="2014-04" db="EMBL/GenBank/DDBJ databases">
        <authorList>
            <consortium name="DOE Joint Genome Institute"/>
            <person name="Kuo A."/>
            <person name="Kohler A."/>
            <person name="Jargeat P."/>
            <person name="Nagy L.G."/>
            <person name="Floudas D."/>
            <person name="Copeland A."/>
            <person name="Barry K.W."/>
            <person name="Cichocki N."/>
            <person name="Veneault-Fourrey C."/>
            <person name="LaButti K."/>
            <person name="Lindquist E.A."/>
            <person name="Lipzen A."/>
            <person name="Lundell T."/>
            <person name="Morin E."/>
            <person name="Murat C."/>
            <person name="Sun H."/>
            <person name="Tunlid A."/>
            <person name="Henrissat B."/>
            <person name="Grigoriev I.V."/>
            <person name="Hibbett D.S."/>
            <person name="Martin F."/>
            <person name="Nordberg H.P."/>
            <person name="Cantor M.N."/>
            <person name="Hua S.X."/>
        </authorList>
    </citation>
    <scope>NUCLEOTIDE SEQUENCE [LARGE SCALE GENOMIC DNA]</scope>
    <source>
        <strain evidence="10 11">Ve08.2h10</strain>
    </source>
</reference>
<dbReference type="Proteomes" id="UP000054538">
    <property type="component" value="Unassembled WGS sequence"/>
</dbReference>
<gene>
    <name evidence="10" type="ORF">PAXRUDRAFT_26471</name>
</gene>
<keyword evidence="6" id="KW-0406">Ion transport</keyword>
<evidence type="ECO:0000256" key="9">
    <source>
        <dbReference type="SAM" id="Phobius"/>
    </source>
</evidence>
<organism evidence="10 11">
    <name type="scientific">Paxillus rubicundulus Ve08.2h10</name>
    <dbReference type="NCBI Taxonomy" id="930991"/>
    <lineage>
        <taxon>Eukaryota</taxon>
        <taxon>Fungi</taxon>
        <taxon>Dikarya</taxon>
        <taxon>Basidiomycota</taxon>
        <taxon>Agaricomycotina</taxon>
        <taxon>Agaricomycetes</taxon>
        <taxon>Agaricomycetidae</taxon>
        <taxon>Boletales</taxon>
        <taxon>Paxilineae</taxon>
        <taxon>Paxillaceae</taxon>
        <taxon>Paxillus</taxon>
    </lineage>
</organism>
<evidence type="ECO:0000256" key="2">
    <source>
        <dbReference type="ARBA" id="ARBA00022448"/>
    </source>
</evidence>
<evidence type="ECO:0000256" key="3">
    <source>
        <dbReference type="ARBA" id="ARBA00022475"/>
    </source>
</evidence>
<dbReference type="EMBL" id="KN825216">
    <property type="protein sequence ID" value="KIK93068.1"/>
    <property type="molecule type" value="Genomic_DNA"/>
</dbReference>
<evidence type="ECO:0000256" key="7">
    <source>
        <dbReference type="ARBA" id="ARBA00023136"/>
    </source>
</evidence>
<evidence type="ECO:0000256" key="5">
    <source>
        <dbReference type="ARBA" id="ARBA00022989"/>
    </source>
</evidence>
<protein>
    <submittedName>
        <fullName evidence="10">Uncharacterized protein</fullName>
    </submittedName>
</protein>
<comment type="subcellular location">
    <subcellularLocation>
        <location evidence="1">Cell membrane</location>
        <topology evidence="1">Multi-pass membrane protein</topology>
    </subcellularLocation>
</comment>
<dbReference type="InParanoid" id="A0A0D0DMX3"/>
<dbReference type="GO" id="GO:0005886">
    <property type="term" value="C:plasma membrane"/>
    <property type="evidence" value="ECO:0007669"/>
    <property type="project" value="UniProtKB-SubCell"/>
</dbReference>
<dbReference type="PANTHER" id="PTHR33281:SF19">
    <property type="entry name" value="VOLTAGE-DEPENDENT ANION CHANNEL-FORMING PROTEIN YNEE"/>
    <property type="match status" value="1"/>
</dbReference>
<evidence type="ECO:0000256" key="8">
    <source>
        <dbReference type="SAM" id="MobiDB-lite"/>
    </source>
</evidence>